<gene>
    <name evidence="2" type="ORF">S01H1_37459</name>
</gene>
<evidence type="ECO:0000313" key="2">
    <source>
        <dbReference type="EMBL" id="GAG12422.1"/>
    </source>
</evidence>
<dbReference type="InterPro" id="IPR006674">
    <property type="entry name" value="HD_domain"/>
</dbReference>
<dbReference type="SUPFAM" id="SSF109604">
    <property type="entry name" value="HD-domain/PDEase-like"/>
    <property type="match status" value="1"/>
</dbReference>
<feature type="domain" description="HD" evidence="1">
    <location>
        <begin position="1"/>
        <end position="66"/>
    </location>
</feature>
<dbReference type="Gene3D" id="1.10.3210.10">
    <property type="entry name" value="Hypothetical protein af1432"/>
    <property type="match status" value="1"/>
</dbReference>
<name>X0VML3_9ZZZZ</name>
<comment type="caution">
    <text evidence="2">The sequence shown here is derived from an EMBL/GenBank/DDBJ whole genome shotgun (WGS) entry which is preliminary data.</text>
</comment>
<reference evidence="2" key="1">
    <citation type="journal article" date="2014" name="Front. Microbiol.">
        <title>High frequency of phylogenetically diverse reductive dehalogenase-homologous genes in deep subseafloor sedimentary metagenomes.</title>
        <authorList>
            <person name="Kawai M."/>
            <person name="Futagami T."/>
            <person name="Toyoda A."/>
            <person name="Takaki Y."/>
            <person name="Nishi S."/>
            <person name="Hori S."/>
            <person name="Arai W."/>
            <person name="Tsubouchi T."/>
            <person name="Morono Y."/>
            <person name="Uchiyama I."/>
            <person name="Ito T."/>
            <person name="Fujiyama A."/>
            <person name="Inagaki F."/>
            <person name="Takami H."/>
        </authorList>
    </citation>
    <scope>NUCLEOTIDE SEQUENCE</scope>
    <source>
        <strain evidence="2">Expedition CK06-06</strain>
    </source>
</reference>
<organism evidence="2">
    <name type="scientific">marine sediment metagenome</name>
    <dbReference type="NCBI Taxonomy" id="412755"/>
    <lineage>
        <taxon>unclassified sequences</taxon>
        <taxon>metagenomes</taxon>
        <taxon>ecological metagenomes</taxon>
    </lineage>
</organism>
<accession>X0VML3</accession>
<dbReference type="EMBL" id="BARS01023529">
    <property type="protein sequence ID" value="GAG12422.1"/>
    <property type="molecule type" value="Genomic_DNA"/>
</dbReference>
<feature type="non-terminal residue" evidence="2">
    <location>
        <position position="1"/>
    </location>
</feature>
<evidence type="ECO:0000259" key="1">
    <source>
        <dbReference type="PROSITE" id="PS51831"/>
    </source>
</evidence>
<dbReference type="InterPro" id="IPR006675">
    <property type="entry name" value="HDIG_dom"/>
</dbReference>
<dbReference type="Pfam" id="PF01966">
    <property type="entry name" value="HD"/>
    <property type="match status" value="1"/>
</dbReference>
<dbReference type="PROSITE" id="PS51831">
    <property type="entry name" value="HD"/>
    <property type="match status" value="1"/>
</dbReference>
<protein>
    <recommendedName>
        <fullName evidence="1">HD domain-containing protein</fullName>
    </recommendedName>
</protein>
<sequence>AGLLHDIGKAVDHQIQGSHTDIGIKILEKFNVEKEVIDAMKSHHEEYPAESIEAVLIQVADQISGARPGARKDTLENYLKRLEDLEGIALSFSGIEKAYAIQAGRELRVFVKPEEIDDLTAKKLSREIANKIQEELKYPGEIKVTLIRENRLVEYAR</sequence>
<proteinExistence type="predicted"/>
<dbReference type="NCBIfam" id="TIGR00277">
    <property type="entry name" value="HDIG"/>
    <property type="match status" value="1"/>
</dbReference>
<dbReference type="AlphaFoldDB" id="X0VML3"/>